<dbReference type="PANTHER" id="PTHR38590">
    <property type="entry name" value="BLL0828 PROTEIN"/>
    <property type="match status" value="1"/>
</dbReference>
<dbReference type="Gene3D" id="3.40.960.10">
    <property type="entry name" value="VSR Endonuclease"/>
    <property type="match status" value="1"/>
</dbReference>
<dbReference type="Pfam" id="PF04480">
    <property type="entry name" value="DUF559"/>
    <property type="match status" value="1"/>
</dbReference>
<dbReference type="InterPro" id="IPR047216">
    <property type="entry name" value="Endonuclease_DUF559_bact"/>
</dbReference>
<comment type="caution">
    <text evidence="2">The sequence shown here is derived from an EMBL/GenBank/DDBJ whole genome shotgun (WGS) entry which is preliminary data.</text>
</comment>
<dbReference type="Proteomes" id="UP000321532">
    <property type="component" value="Unassembled WGS sequence"/>
</dbReference>
<accession>A0A512B4Z6</accession>
<dbReference type="AlphaFoldDB" id="A0A512B4Z6"/>
<organism evidence="2 3">
    <name type="scientific">Adhaeribacter aerolatus</name>
    <dbReference type="NCBI Taxonomy" id="670289"/>
    <lineage>
        <taxon>Bacteria</taxon>
        <taxon>Pseudomonadati</taxon>
        <taxon>Bacteroidota</taxon>
        <taxon>Cytophagia</taxon>
        <taxon>Cytophagales</taxon>
        <taxon>Hymenobacteraceae</taxon>
        <taxon>Adhaeribacter</taxon>
    </lineage>
</organism>
<sequence length="125" mass="14541">MEPNNHYNRKLKPLARNLRNDSTKAEIRLWCELLSGKRLAGYGFRRQRPVGNYIADFMCKELKLIIEVDGYSHQFKTEADIQRDAELNALDFTVLRFSDAEVMQDLPNVQRTLEAWIEQHGKSSG</sequence>
<keyword evidence="2" id="KW-0540">Nuclease</keyword>
<reference evidence="2 3" key="1">
    <citation type="submission" date="2019-07" db="EMBL/GenBank/DDBJ databases">
        <title>Whole genome shotgun sequence of Adhaeribacter aerolatus NBRC 106133.</title>
        <authorList>
            <person name="Hosoyama A."/>
            <person name="Uohara A."/>
            <person name="Ohji S."/>
            <person name="Ichikawa N."/>
        </authorList>
    </citation>
    <scope>NUCLEOTIDE SEQUENCE [LARGE SCALE GENOMIC DNA]</scope>
    <source>
        <strain evidence="2 3">NBRC 106133</strain>
    </source>
</reference>
<proteinExistence type="predicted"/>
<evidence type="ECO:0000259" key="1">
    <source>
        <dbReference type="Pfam" id="PF04480"/>
    </source>
</evidence>
<evidence type="ECO:0000313" key="2">
    <source>
        <dbReference type="EMBL" id="GEO07019.1"/>
    </source>
</evidence>
<name>A0A512B4Z6_9BACT</name>
<dbReference type="PANTHER" id="PTHR38590:SF1">
    <property type="entry name" value="BLL0828 PROTEIN"/>
    <property type="match status" value="1"/>
</dbReference>
<dbReference type="OrthoDB" id="9798754at2"/>
<feature type="domain" description="DUF559" evidence="1">
    <location>
        <begin position="10"/>
        <end position="112"/>
    </location>
</feature>
<dbReference type="GO" id="GO:0004519">
    <property type="term" value="F:endonuclease activity"/>
    <property type="evidence" value="ECO:0007669"/>
    <property type="project" value="UniProtKB-KW"/>
</dbReference>
<keyword evidence="2" id="KW-0378">Hydrolase</keyword>
<protein>
    <submittedName>
        <fullName evidence="2">Endonuclease</fullName>
    </submittedName>
</protein>
<dbReference type="InterPro" id="IPR011335">
    <property type="entry name" value="Restrct_endonuc-II-like"/>
</dbReference>
<dbReference type="RefSeq" id="WP_146904341.1">
    <property type="nucleotide sequence ID" value="NZ_BJYS01000049.1"/>
</dbReference>
<keyword evidence="2" id="KW-0255">Endonuclease</keyword>
<evidence type="ECO:0000313" key="3">
    <source>
        <dbReference type="Proteomes" id="UP000321532"/>
    </source>
</evidence>
<dbReference type="InterPro" id="IPR007569">
    <property type="entry name" value="DUF559"/>
</dbReference>
<gene>
    <name evidence="2" type="ORF">AAE02nite_46830</name>
</gene>
<keyword evidence="3" id="KW-1185">Reference proteome</keyword>
<dbReference type="EMBL" id="BJYS01000049">
    <property type="protein sequence ID" value="GEO07019.1"/>
    <property type="molecule type" value="Genomic_DNA"/>
</dbReference>
<dbReference type="SUPFAM" id="SSF52980">
    <property type="entry name" value="Restriction endonuclease-like"/>
    <property type="match status" value="1"/>
</dbReference>
<dbReference type="CDD" id="cd01038">
    <property type="entry name" value="Endonuclease_DUF559"/>
    <property type="match status" value="1"/>
</dbReference>